<proteinExistence type="predicted"/>
<reference evidence="1 2" key="1">
    <citation type="submission" date="2021-04" db="EMBL/GenBank/DDBJ databases">
        <title>Chitinophaga sp. nov., isolated from the rhizosphere soil.</title>
        <authorList>
            <person name="He S."/>
        </authorList>
    </citation>
    <scope>NUCLEOTIDE SEQUENCE [LARGE SCALE GENOMIC DNA]</scope>
    <source>
        <strain evidence="1 2">2R12</strain>
    </source>
</reference>
<dbReference type="Pfam" id="PF01289">
    <property type="entry name" value="Thiol_cytolysin"/>
    <property type="match status" value="1"/>
</dbReference>
<dbReference type="Gene3D" id="3.90.840.10">
    <property type="entry name" value="Thiol-activated cytolysin superfamily/Thiol-activated cytolysin, alpha-beta domain"/>
    <property type="match status" value="1"/>
</dbReference>
<dbReference type="InterPro" id="IPR036359">
    <property type="entry name" value="Thiol_cytolysin_sf"/>
</dbReference>
<dbReference type="InterPro" id="IPR036363">
    <property type="entry name" value="Thiol_cytolysin_ab_sf"/>
</dbReference>
<organism evidence="1 2">
    <name type="scientific">Chitinophaga hostae</name>
    <dbReference type="NCBI Taxonomy" id="2831022"/>
    <lineage>
        <taxon>Bacteria</taxon>
        <taxon>Pseudomonadati</taxon>
        <taxon>Bacteroidota</taxon>
        <taxon>Chitinophagia</taxon>
        <taxon>Chitinophagales</taxon>
        <taxon>Chitinophagaceae</taxon>
        <taxon>Chitinophaga</taxon>
    </lineage>
</organism>
<evidence type="ECO:0000313" key="2">
    <source>
        <dbReference type="Proteomes" id="UP000676386"/>
    </source>
</evidence>
<name>A0ABS5J250_9BACT</name>
<dbReference type="Proteomes" id="UP000676386">
    <property type="component" value="Unassembled WGS sequence"/>
</dbReference>
<comment type="caution">
    <text evidence="1">The sequence shown here is derived from an EMBL/GenBank/DDBJ whole genome shotgun (WGS) entry which is preliminary data.</text>
</comment>
<dbReference type="InterPro" id="IPR001869">
    <property type="entry name" value="Thiol_cytolysin"/>
</dbReference>
<evidence type="ECO:0000313" key="1">
    <source>
        <dbReference type="EMBL" id="MBS0029296.1"/>
    </source>
</evidence>
<sequence>MKRKHLLFAAIFAFAVSSCRKETQPVVEEQPPITSFKDLKKIPDAIVDIKAGNVNLEDILKNNKKSVLEFLRDSAWANGTGKTMIFSSDEQLAPENQLRLVYPGSLLQAGGIAALKYVPIAKYQGKVKPITVSVSAPGKYISGVINKPSISATREFIGSVFGNGPVGNELVGFQFDMNQFTYYEELKLTIGANVSIGSLFSVGASFGKEKVEKTTGLVAKFIQKNFTLDMDLPDDGNLLDSTVNPADLGPLSPVYVSSITYGRMGIIKVESNYSYEELKLAFNIAFKISTVGGGVQVDATTKKIIDESSIQVRTVGGEGDEVTKTIVGYEEFRKYIESGGNYSSKAPGFPLYFTLSHLSDHSVFSTIFNVNVPNK</sequence>
<dbReference type="PROSITE" id="PS51257">
    <property type="entry name" value="PROKAR_LIPOPROTEIN"/>
    <property type="match status" value="1"/>
</dbReference>
<dbReference type="Gene3D" id="3.40.30.40">
    <property type="entry name" value="Perfringolysin"/>
    <property type="match status" value="1"/>
</dbReference>
<dbReference type="SUPFAM" id="SSF56978">
    <property type="entry name" value="Perfringolysin"/>
    <property type="match status" value="1"/>
</dbReference>
<gene>
    <name evidence="1" type="ORF">KE626_18375</name>
</gene>
<accession>A0ABS5J250</accession>
<dbReference type="RefSeq" id="WP_211974385.1">
    <property type="nucleotide sequence ID" value="NZ_CBFHAM010000011.1"/>
</dbReference>
<protein>
    <submittedName>
        <fullName evidence="1">Thiol-activated cytolysin family protein</fullName>
    </submittedName>
</protein>
<keyword evidence="2" id="KW-1185">Reference proteome</keyword>
<dbReference type="EMBL" id="JAGTXB010000008">
    <property type="protein sequence ID" value="MBS0029296.1"/>
    <property type="molecule type" value="Genomic_DNA"/>
</dbReference>